<evidence type="ECO:0000313" key="1">
    <source>
        <dbReference type="EMBL" id="MBX58823.1"/>
    </source>
</evidence>
<dbReference type="AlphaFoldDB" id="A0A2P2PW06"/>
<name>A0A2P2PW06_RHIMU</name>
<sequence>MASKLTSTTEWPHFCPFIGRKESIEEPS</sequence>
<dbReference type="EMBL" id="GGEC01078339">
    <property type="protein sequence ID" value="MBX58823.1"/>
    <property type="molecule type" value="Transcribed_RNA"/>
</dbReference>
<reference evidence="1" key="1">
    <citation type="submission" date="2018-02" db="EMBL/GenBank/DDBJ databases">
        <title>Rhizophora mucronata_Transcriptome.</title>
        <authorList>
            <person name="Meera S.P."/>
            <person name="Sreeshan A."/>
            <person name="Augustine A."/>
        </authorList>
    </citation>
    <scope>NUCLEOTIDE SEQUENCE</scope>
    <source>
        <tissue evidence="1">Leaf</tissue>
    </source>
</reference>
<proteinExistence type="predicted"/>
<protein>
    <submittedName>
        <fullName evidence="1">Uncharacterized protein</fullName>
    </submittedName>
</protein>
<organism evidence="1">
    <name type="scientific">Rhizophora mucronata</name>
    <name type="common">Asiatic mangrove</name>
    <dbReference type="NCBI Taxonomy" id="61149"/>
    <lineage>
        <taxon>Eukaryota</taxon>
        <taxon>Viridiplantae</taxon>
        <taxon>Streptophyta</taxon>
        <taxon>Embryophyta</taxon>
        <taxon>Tracheophyta</taxon>
        <taxon>Spermatophyta</taxon>
        <taxon>Magnoliopsida</taxon>
        <taxon>eudicotyledons</taxon>
        <taxon>Gunneridae</taxon>
        <taxon>Pentapetalae</taxon>
        <taxon>rosids</taxon>
        <taxon>fabids</taxon>
        <taxon>Malpighiales</taxon>
        <taxon>Rhizophoraceae</taxon>
        <taxon>Rhizophora</taxon>
    </lineage>
</organism>
<accession>A0A2P2PW06</accession>